<reference evidence="6" key="1">
    <citation type="submission" date="2017-04" db="EMBL/GenBank/DDBJ databases">
        <title>Function of individual gut microbiota members based on whole genome sequencing of pure cultures obtained from chicken caecum.</title>
        <authorList>
            <person name="Medvecky M."/>
            <person name="Cejkova D."/>
            <person name="Polansky O."/>
            <person name="Karasova D."/>
            <person name="Kubasova T."/>
            <person name="Cizek A."/>
            <person name="Rychlik I."/>
        </authorList>
    </citation>
    <scope>NUCLEOTIDE SEQUENCE [LARGE SCALE GENOMIC DNA]</scope>
    <source>
        <strain evidence="6">An199</strain>
    </source>
</reference>
<dbReference type="Proteomes" id="UP000501982">
    <property type="component" value="Chromosome"/>
</dbReference>
<dbReference type="RefSeq" id="WP_036633165.1">
    <property type="nucleotide sequence ID" value="NZ_CP051672.1"/>
</dbReference>
<evidence type="ECO:0000313" key="8">
    <source>
        <dbReference type="Proteomes" id="UP000463337"/>
    </source>
</evidence>
<feature type="transmembrane region" description="Helical" evidence="1">
    <location>
        <begin position="174"/>
        <end position="197"/>
    </location>
</feature>
<organism evidence="4 6">
    <name type="scientific">Parabacteroides distasonis</name>
    <dbReference type="NCBI Taxonomy" id="823"/>
    <lineage>
        <taxon>Bacteria</taxon>
        <taxon>Pseudomonadati</taxon>
        <taxon>Bacteroidota</taxon>
        <taxon>Bacteroidia</taxon>
        <taxon>Bacteroidales</taxon>
        <taxon>Tannerellaceae</taxon>
        <taxon>Parabacteroides</taxon>
    </lineage>
</organism>
<keyword evidence="1" id="KW-0472">Membrane</keyword>
<reference evidence="7 8" key="3">
    <citation type="journal article" date="2019" name="Nat. Med.">
        <title>A library of human gut bacterial isolates paired with longitudinal multiomics data enables mechanistic microbiome research.</title>
        <authorList>
            <person name="Poyet M."/>
            <person name="Groussin M."/>
            <person name="Gibbons S.M."/>
            <person name="Avila-Pacheco J."/>
            <person name="Jiang X."/>
            <person name="Kearney S.M."/>
            <person name="Perrotta A.R."/>
            <person name="Berdy B."/>
            <person name="Zhao S."/>
            <person name="Lieberman T.D."/>
            <person name="Swanson P.K."/>
            <person name="Smith M."/>
            <person name="Roesemann S."/>
            <person name="Alexander J.E."/>
            <person name="Rich S.A."/>
            <person name="Livny J."/>
            <person name="Vlamakis H."/>
            <person name="Clish C."/>
            <person name="Bullock K."/>
            <person name="Deik A."/>
            <person name="Scott J."/>
            <person name="Pierce K.A."/>
            <person name="Xavier R.J."/>
            <person name="Alm E.J."/>
        </authorList>
    </citation>
    <scope>NUCLEOTIDE SEQUENCE [LARGE SCALE GENOMIC DNA]</scope>
    <source>
        <strain evidence="3 7">BIOML-A32</strain>
        <strain evidence="2 8">BIOML-A41</strain>
    </source>
</reference>
<dbReference type="EMBL" id="CP051672">
    <property type="protein sequence ID" value="QJE30665.1"/>
    <property type="molecule type" value="Genomic_DNA"/>
</dbReference>
<evidence type="ECO:0000313" key="6">
    <source>
        <dbReference type="Proteomes" id="UP000195950"/>
    </source>
</evidence>
<dbReference type="Proteomes" id="UP000463337">
    <property type="component" value="Unassembled WGS sequence"/>
</dbReference>
<dbReference type="Proteomes" id="UP000441358">
    <property type="component" value="Unassembled WGS sequence"/>
</dbReference>
<keyword evidence="1" id="KW-1133">Transmembrane helix</keyword>
<evidence type="ECO:0000313" key="2">
    <source>
        <dbReference type="EMBL" id="MRY56797.1"/>
    </source>
</evidence>
<reference evidence="4" key="2">
    <citation type="journal article" date="2018" name="BMC Genomics">
        <title>Whole genome sequencing and function prediction of 133 gut anaerobes isolated from chicken caecum in pure cultures.</title>
        <authorList>
            <person name="Medvecky M."/>
            <person name="Cejkova D."/>
            <person name="Polansky O."/>
            <person name="Karasova D."/>
            <person name="Kubasova T."/>
            <person name="Cizek A."/>
            <person name="Rychlik I."/>
        </authorList>
    </citation>
    <scope>NUCLEOTIDE SEQUENCE</scope>
    <source>
        <strain evidence="4">An199</strain>
    </source>
</reference>
<sequence>MGTKKRTLMEIFNNPESMTEEEKEGMAKLFESFKELVKSCEPYSNIEPVLKNTASTLSERFYQEHFIMSAILEAFFFKNEISFKELNETIVNYVPKGFIWDISVARINLVISKMIRLGLVEAIETDNKYAPNFKITDDGIKAYQEHTFQTLATSSFFNYQTYQLNKKADRMSKLMLAATIASVLVAILSVIVTIWVARK</sequence>
<accession>A0A1Y4I7P7</accession>
<dbReference type="InterPro" id="IPR036390">
    <property type="entry name" value="WH_DNA-bd_sf"/>
</dbReference>
<name>A0A1Y4I7P7_PARDI</name>
<reference evidence="5 9" key="4">
    <citation type="submission" date="2020-04" db="EMBL/GenBank/DDBJ databases">
        <title>Complete Genomes and Methylome analysis of CBBP consortium that reverse antibiotic-induced susceptibility to vancomycin-resistant Enterococcus faecium infection.</title>
        <authorList>
            <person name="Fomenkov A."/>
            <person name="Zhang Z."/>
            <person name="Pamer E."/>
            <person name="Roberts R.J."/>
        </authorList>
    </citation>
    <scope>NUCLEOTIDE SEQUENCE [LARGE SCALE GENOMIC DNA]</scope>
    <source>
        <strain evidence="9">CBBP</strain>
        <strain evidence="5">CBBP-1</strain>
    </source>
</reference>
<evidence type="ECO:0000313" key="3">
    <source>
        <dbReference type="EMBL" id="MRZ51268.1"/>
    </source>
</evidence>
<evidence type="ECO:0000256" key="1">
    <source>
        <dbReference type="SAM" id="Phobius"/>
    </source>
</evidence>
<dbReference type="EMBL" id="WKMC01000010">
    <property type="protein sequence ID" value="MRZ51268.1"/>
    <property type="molecule type" value="Genomic_DNA"/>
</dbReference>
<dbReference type="SUPFAM" id="SSF46785">
    <property type="entry name" value="Winged helix' DNA-binding domain"/>
    <property type="match status" value="1"/>
</dbReference>
<protein>
    <submittedName>
        <fullName evidence="4">Uncharacterized protein</fullName>
    </submittedName>
</protein>
<dbReference type="EMBL" id="WKLT01000002">
    <property type="protein sequence ID" value="MRY56797.1"/>
    <property type="molecule type" value="Genomic_DNA"/>
</dbReference>
<evidence type="ECO:0000313" key="7">
    <source>
        <dbReference type="Proteomes" id="UP000441358"/>
    </source>
</evidence>
<dbReference type="Proteomes" id="UP000195950">
    <property type="component" value="Unassembled WGS sequence"/>
</dbReference>
<dbReference type="EMBL" id="NFJX01000024">
    <property type="protein sequence ID" value="OUP15070.1"/>
    <property type="molecule type" value="Genomic_DNA"/>
</dbReference>
<proteinExistence type="predicted"/>
<dbReference type="AlphaFoldDB" id="A0A1Y4I7P7"/>
<keyword evidence="1" id="KW-0812">Transmembrane</keyword>
<evidence type="ECO:0000313" key="5">
    <source>
        <dbReference type="EMBL" id="QJE30665.1"/>
    </source>
</evidence>
<evidence type="ECO:0000313" key="9">
    <source>
        <dbReference type="Proteomes" id="UP000501982"/>
    </source>
</evidence>
<evidence type="ECO:0000313" key="4">
    <source>
        <dbReference type="EMBL" id="OUP15070.1"/>
    </source>
</evidence>
<gene>
    <name evidence="4" type="ORF">B5F32_18700</name>
    <name evidence="2" type="ORF">GKD59_02480</name>
    <name evidence="3" type="ORF">GKD66_13755</name>
    <name evidence="5" type="ORF">HHO38_21375</name>
</gene>